<proteinExistence type="predicted"/>
<organism evidence="1 2">
    <name type="scientific">Bacillus phage Shanette</name>
    <dbReference type="NCBI Taxonomy" id="1296656"/>
    <lineage>
        <taxon>Viruses</taxon>
        <taxon>Duplodnaviria</taxon>
        <taxon>Heunggongvirae</taxon>
        <taxon>Uroviricota</taxon>
        <taxon>Caudoviricetes</taxon>
        <taxon>Herelleviridae</taxon>
        <taxon>Spounavirinae</taxon>
        <taxon>Siminovitchvirus</taxon>
        <taxon>Siminovitchvirus shanette</taxon>
    </lineage>
</organism>
<protein>
    <submittedName>
        <fullName evidence="1">Uncharacterized protein</fullName>
    </submittedName>
</protein>
<dbReference type="KEGG" id="vg:26642530"/>
<accession>S5M589</accession>
<dbReference type="Proteomes" id="UP000015093">
    <property type="component" value="Segment"/>
</dbReference>
<evidence type="ECO:0000313" key="2">
    <source>
        <dbReference type="Proteomes" id="UP000015093"/>
    </source>
</evidence>
<evidence type="ECO:0000313" key="1">
    <source>
        <dbReference type="EMBL" id="AGR47081.1"/>
    </source>
</evidence>
<gene>
    <name evidence="1" type="ORF">SHANETTE_187</name>
</gene>
<keyword evidence="2" id="KW-1185">Reference proteome</keyword>
<dbReference type="EMBL" id="KC595513">
    <property type="protein sequence ID" value="AGR47081.1"/>
    <property type="molecule type" value="Genomic_DNA"/>
</dbReference>
<dbReference type="GeneID" id="26642530"/>
<dbReference type="RefSeq" id="YP_009216182.1">
    <property type="nucleotide sequence ID" value="NC_028983.1"/>
</dbReference>
<reference evidence="1 2" key="1">
    <citation type="journal article" date="2014" name="Genome Announc.">
        <title>Genome Sequences of Three Novel Bacillus cereus Bacteriophages.</title>
        <authorList>
            <person name="Grose J.H."/>
            <person name="Jensen J.D."/>
            <person name="Merrill B.D."/>
            <person name="Fisher J.N."/>
            <person name="Burnett S.H."/>
            <person name="Breakwell D.P."/>
        </authorList>
    </citation>
    <scope>NUCLEOTIDE SEQUENCE [LARGE SCALE GENOMIC DNA]</scope>
</reference>
<sequence>MVMSGFKVIWNSSTPIGTPRKSEGKCQLCEGDINNYQNHYKSNDKDIRICLTCVMSLSDSYEGIFNNNHPKGDTLN</sequence>
<name>S5M589_9CAUD</name>